<keyword evidence="2" id="KW-1185">Reference proteome</keyword>
<comment type="caution">
    <text evidence="1">The sequence shown here is derived from an EMBL/GenBank/DDBJ whole genome shotgun (WGS) entry which is preliminary data.</text>
</comment>
<dbReference type="EMBL" id="CM023477">
    <property type="protein sequence ID" value="KAH7938065.1"/>
    <property type="molecule type" value="Genomic_DNA"/>
</dbReference>
<sequence>MTSTEESQPVTQQTTLVLSDEVMDFAAQNRDDEQPPGNCTMASAHANAHFPAKKETEHAEEGWQIFQSLRVKKKQAKERNVRQGGDFSADSKLTAGNQPERRGRPARRRPPPLPKDDLKVVFRPHQGLPLRNMTSQAVSDAIVEACRGKIRWDQFILRIRPGSNIALASTPDTTVAMAMRSVTSLKINGKLHPVNAYVTPGEGTRKGVIHGIEPHTSSETIKESLRFRTQGVELVEARMLGDSQSAVLTFFGDVLPRYIYYRGGEKECIPFRNTVQFCRACGKVGHRTDVCPQPDLSTCRTCGVRNPEVTHNCTPTCAICSGDHVTGDRSCPKRLKPVRYQAAKPPKKPHKPAHRWFSSEDEQSEWEYGRGLTRCSRSRTRSPSNNRTDPGQPEQQRRRSTSRPRPTIEENTKAKAHPRSKSPRASMAQSKPQANQVSWAQVVSPTAKHTPVTPPITQHPEYKRVVDENRQLKTELQEVKSRMARLEALLLNQSNNTPGPANAPVVQPTTTQQPQTESIAYLVQQMQLVFAKLGQMERTISDISQPTNPRKRLSQSPGAPTRQPKEVGTDSENTSHG</sequence>
<proteinExistence type="predicted"/>
<organism evidence="1 2">
    <name type="scientific">Dermacentor silvarum</name>
    <name type="common">Tick</name>
    <dbReference type="NCBI Taxonomy" id="543639"/>
    <lineage>
        <taxon>Eukaryota</taxon>
        <taxon>Metazoa</taxon>
        <taxon>Ecdysozoa</taxon>
        <taxon>Arthropoda</taxon>
        <taxon>Chelicerata</taxon>
        <taxon>Arachnida</taxon>
        <taxon>Acari</taxon>
        <taxon>Parasitiformes</taxon>
        <taxon>Ixodida</taxon>
        <taxon>Ixodoidea</taxon>
        <taxon>Ixodidae</taxon>
        <taxon>Rhipicephalinae</taxon>
        <taxon>Dermacentor</taxon>
    </lineage>
</organism>
<reference evidence="1" key="1">
    <citation type="submission" date="2020-05" db="EMBL/GenBank/DDBJ databases">
        <title>Large-scale comparative analyses of tick genomes elucidate their genetic diversity and vector capacities.</title>
        <authorList>
            <person name="Jia N."/>
            <person name="Wang J."/>
            <person name="Shi W."/>
            <person name="Du L."/>
            <person name="Sun Y."/>
            <person name="Zhan W."/>
            <person name="Jiang J."/>
            <person name="Wang Q."/>
            <person name="Zhang B."/>
            <person name="Ji P."/>
            <person name="Sakyi L.B."/>
            <person name="Cui X."/>
            <person name="Yuan T."/>
            <person name="Jiang B."/>
            <person name="Yang W."/>
            <person name="Lam T.T.-Y."/>
            <person name="Chang Q."/>
            <person name="Ding S."/>
            <person name="Wang X."/>
            <person name="Zhu J."/>
            <person name="Ruan X."/>
            <person name="Zhao L."/>
            <person name="Wei J."/>
            <person name="Que T."/>
            <person name="Du C."/>
            <person name="Cheng J."/>
            <person name="Dai P."/>
            <person name="Han X."/>
            <person name="Huang E."/>
            <person name="Gao Y."/>
            <person name="Liu J."/>
            <person name="Shao H."/>
            <person name="Ye R."/>
            <person name="Li L."/>
            <person name="Wei W."/>
            <person name="Wang X."/>
            <person name="Wang C."/>
            <person name="Yang T."/>
            <person name="Huo Q."/>
            <person name="Li W."/>
            <person name="Guo W."/>
            <person name="Chen H."/>
            <person name="Zhou L."/>
            <person name="Ni X."/>
            <person name="Tian J."/>
            <person name="Zhou Y."/>
            <person name="Sheng Y."/>
            <person name="Liu T."/>
            <person name="Pan Y."/>
            <person name="Xia L."/>
            <person name="Li J."/>
            <person name="Zhao F."/>
            <person name="Cao W."/>
        </authorList>
    </citation>
    <scope>NUCLEOTIDE SEQUENCE</scope>
    <source>
        <strain evidence="1">Dsil-2018</strain>
    </source>
</reference>
<evidence type="ECO:0000313" key="2">
    <source>
        <dbReference type="Proteomes" id="UP000821865"/>
    </source>
</evidence>
<accession>A0ACB8CB18</accession>
<dbReference type="Proteomes" id="UP000821865">
    <property type="component" value="Chromosome 8"/>
</dbReference>
<protein>
    <submittedName>
        <fullName evidence="1">Uncharacterized protein</fullName>
    </submittedName>
</protein>
<evidence type="ECO:0000313" key="1">
    <source>
        <dbReference type="EMBL" id="KAH7938065.1"/>
    </source>
</evidence>
<name>A0ACB8CB18_DERSI</name>
<gene>
    <name evidence="1" type="ORF">HPB49_019618</name>
</gene>